<accession>W9RKE5</accession>
<proteinExistence type="predicted"/>
<organism evidence="1 2">
    <name type="scientific">Morus notabilis</name>
    <dbReference type="NCBI Taxonomy" id="981085"/>
    <lineage>
        <taxon>Eukaryota</taxon>
        <taxon>Viridiplantae</taxon>
        <taxon>Streptophyta</taxon>
        <taxon>Embryophyta</taxon>
        <taxon>Tracheophyta</taxon>
        <taxon>Spermatophyta</taxon>
        <taxon>Magnoliopsida</taxon>
        <taxon>eudicotyledons</taxon>
        <taxon>Gunneridae</taxon>
        <taxon>Pentapetalae</taxon>
        <taxon>rosids</taxon>
        <taxon>fabids</taxon>
        <taxon>Rosales</taxon>
        <taxon>Moraceae</taxon>
        <taxon>Moreae</taxon>
        <taxon>Morus</taxon>
    </lineage>
</organism>
<evidence type="ECO:0000313" key="2">
    <source>
        <dbReference type="Proteomes" id="UP000030645"/>
    </source>
</evidence>
<keyword evidence="2" id="KW-1185">Reference proteome</keyword>
<sequence length="70" mass="7564">MGCRIFEHCFWLHGKFGGSATRGFRPSHHDNYGVGGGAWKDAGCRVVTIACTKLVDTSVGLCFMGFGPRV</sequence>
<gene>
    <name evidence="1" type="ORF">L484_027587</name>
</gene>
<dbReference type="Proteomes" id="UP000030645">
    <property type="component" value="Unassembled WGS sequence"/>
</dbReference>
<name>W9RKE5_9ROSA</name>
<protein>
    <submittedName>
        <fullName evidence="1">Uncharacterized protein</fullName>
    </submittedName>
</protein>
<evidence type="ECO:0000313" key="1">
    <source>
        <dbReference type="EMBL" id="EXB82415.1"/>
    </source>
</evidence>
<reference evidence="2" key="1">
    <citation type="submission" date="2013-01" db="EMBL/GenBank/DDBJ databases">
        <title>Draft Genome Sequence of a Mulberry Tree, Morus notabilis C.K. Schneid.</title>
        <authorList>
            <person name="He N."/>
            <person name="Zhao S."/>
        </authorList>
    </citation>
    <scope>NUCLEOTIDE SEQUENCE</scope>
</reference>
<dbReference type="EMBL" id="KE344869">
    <property type="protein sequence ID" value="EXB82415.1"/>
    <property type="molecule type" value="Genomic_DNA"/>
</dbReference>
<dbReference type="AlphaFoldDB" id="W9RKE5"/>